<gene>
    <name evidence="1" type="ORF">LH23_17370</name>
</gene>
<protein>
    <submittedName>
        <fullName evidence="1">Uncharacterized protein</fullName>
    </submittedName>
</protein>
<organism evidence="1 2">
    <name type="scientific">Cedecea neteri</name>
    <dbReference type="NCBI Taxonomy" id="158822"/>
    <lineage>
        <taxon>Bacteria</taxon>
        <taxon>Pseudomonadati</taxon>
        <taxon>Pseudomonadota</taxon>
        <taxon>Gammaproteobacteria</taxon>
        <taxon>Enterobacterales</taxon>
        <taxon>Enterobacteriaceae</taxon>
        <taxon>Cedecea</taxon>
    </lineage>
</organism>
<sequence>MPMAKFGIFTMKDVDRLRILQDVIGRKLRPSQSPSSWEEALKDSQPLSADSLKAFQSAKMTLKHPWSADKFKEMAEHLEMVLQVY</sequence>
<accession>A0AAN0S6Z6</accession>
<dbReference type="AlphaFoldDB" id="A0AAN0S6Z6"/>
<evidence type="ECO:0000313" key="2">
    <source>
        <dbReference type="Proteomes" id="UP000029516"/>
    </source>
</evidence>
<dbReference type="KEGG" id="cem:LH23_17370"/>
<reference evidence="1 2" key="1">
    <citation type="submission" date="2014-09" db="EMBL/GenBank/DDBJ databases">
        <authorList>
            <person name="Chan K.-G."/>
        </authorList>
    </citation>
    <scope>NUCLEOTIDE SEQUENCE [LARGE SCALE GENOMIC DNA]</scope>
    <source>
        <strain evidence="1 2">M006</strain>
    </source>
</reference>
<dbReference type="EMBL" id="CP009458">
    <property type="protein sequence ID" value="AIR62360.1"/>
    <property type="molecule type" value="Genomic_DNA"/>
</dbReference>
<dbReference type="Proteomes" id="UP000029516">
    <property type="component" value="Chromosome"/>
</dbReference>
<proteinExistence type="predicted"/>
<evidence type="ECO:0000313" key="1">
    <source>
        <dbReference type="EMBL" id="AIR62360.1"/>
    </source>
</evidence>
<name>A0AAN0S6Z6_9ENTR</name>